<dbReference type="EMBL" id="KZ851925">
    <property type="protein sequence ID" value="RDH18125.1"/>
    <property type="molecule type" value="Genomic_DNA"/>
</dbReference>
<evidence type="ECO:0000313" key="3">
    <source>
        <dbReference type="Proteomes" id="UP000253845"/>
    </source>
</evidence>
<reference evidence="2 3" key="1">
    <citation type="submission" date="2018-07" db="EMBL/GenBank/DDBJ databases">
        <title>Section-level genome sequencing of Aspergillus section Nigri to investigate inter- and intra-species variation.</title>
        <authorList>
            <consortium name="DOE Joint Genome Institute"/>
            <person name="Vesth T.C."/>
            <person name="Nybo J.L."/>
            <person name="Theobald S."/>
            <person name="Frisvad J.C."/>
            <person name="Larsen T.O."/>
            <person name="Nielsen K.F."/>
            <person name="Hoof J.B."/>
            <person name="Brandl J."/>
            <person name="Salamov A."/>
            <person name="Riley R."/>
            <person name="Gladden J.M."/>
            <person name="Phatale P."/>
            <person name="Nielsen M.T."/>
            <person name="Lyhne E.K."/>
            <person name="Kogle M.E."/>
            <person name="Strasser K."/>
            <person name="McDonnell E."/>
            <person name="Barry K."/>
            <person name="Clum A."/>
            <person name="Chen C."/>
            <person name="Nolan M."/>
            <person name="Sandor L."/>
            <person name="Kuo A."/>
            <person name="Lipzen A."/>
            <person name="Hainaut M."/>
            <person name="Drula E."/>
            <person name="Tsang A."/>
            <person name="Magnuson J.K."/>
            <person name="Henrissat B."/>
            <person name="Wiebenga A."/>
            <person name="Simmons B.A."/>
            <person name="Makela M.R."/>
            <person name="De vries R.P."/>
            <person name="Grigoriev I.V."/>
            <person name="Mortensen U.H."/>
            <person name="Baker S.E."/>
            <person name="Andersen M.R."/>
        </authorList>
    </citation>
    <scope>NUCLEOTIDE SEQUENCE [LARGE SCALE GENOMIC DNA]</scope>
    <source>
        <strain evidence="2 3">ATCC 13496</strain>
    </source>
</reference>
<name>A0A370BVP1_ASPNG</name>
<organism evidence="2 3">
    <name type="scientific">Aspergillus niger ATCC 13496</name>
    <dbReference type="NCBI Taxonomy" id="1353008"/>
    <lineage>
        <taxon>Eukaryota</taxon>
        <taxon>Fungi</taxon>
        <taxon>Dikarya</taxon>
        <taxon>Ascomycota</taxon>
        <taxon>Pezizomycotina</taxon>
        <taxon>Eurotiomycetes</taxon>
        <taxon>Eurotiomycetidae</taxon>
        <taxon>Eurotiales</taxon>
        <taxon>Aspergillaceae</taxon>
        <taxon>Aspergillus</taxon>
        <taxon>Aspergillus subgen. Circumdati</taxon>
    </lineage>
</organism>
<evidence type="ECO:0000256" key="1">
    <source>
        <dbReference type="SAM" id="MobiDB-lite"/>
    </source>
</evidence>
<dbReference type="VEuPathDB" id="FungiDB:M747DRAFT_343496"/>
<protein>
    <submittedName>
        <fullName evidence="2">Uncharacterized protein</fullName>
    </submittedName>
</protein>
<feature type="region of interest" description="Disordered" evidence="1">
    <location>
        <begin position="1"/>
        <end position="47"/>
    </location>
</feature>
<proteinExistence type="predicted"/>
<sequence length="68" mass="6229">SPGETAPSGVSPVTPGETAGPSGVSPVTPGETSAGATGVSPAFTGAASSNMQPAAGFLAAVMGIMALL</sequence>
<gene>
    <name evidence="2" type="ORF">M747DRAFT_343496</name>
</gene>
<feature type="non-terminal residue" evidence="2">
    <location>
        <position position="1"/>
    </location>
</feature>
<dbReference type="AlphaFoldDB" id="A0A370BVP1"/>
<dbReference type="Proteomes" id="UP000253845">
    <property type="component" value="Unassembled WGS sequence"/>
</dbReference>
<accession>A0A370BVP1</accession>
<evidence type="ECO:0000313" key="2">
    <source>
        <dbReference type="EMBL" id="RDH18125.1"/>
    </source>
</evidence>